<dbReference type="InterPro" id="IPR008962">
    <property type="entry name" value="PapD-like_sf"/>
</dbReference>
<dbReference type="Proteomes" id="UP000230167">
    <property type="component" value="Unassembled WGS sequence"/>
</dbReference>
<dbReference type="Pfam" id="PF00345">
    <property type="entry name" value="PapD_N"/>
    <property type="match status" value="1"/>
</dbReference>
<dbReference type="SUPFAM" id="SSF49584">
    <property type="entry name" value="Periplasmic chaperone C-domain"/>
    <property type="match status" value="1"/>
</dbReference>
<dbReference type="PANTHER" id="PTHR30251:SF2">
    <property type="entry name" value="FIMBRIAL CHAPERONE YADV-RELATED"/>
    <property type="match status" value="1"/>
</dbReference>
<dbReference type="OrthoDB" id="9131059at2"/>
<name>A0A2J0U6Y3_STEMA</name>
<dbReference type="InterPro" id="IPR050643">
    <property type="entry name" value="Periplasmic_pilus_chap"/>
</dbReference>
<evidence type="ECO:0000256" key="6">
    <source>
        <dbReference type="SAM" id="SignalP"/>
    </source>
</evidence>
<keyword evidence="3 6" id="KW-0732">Signal</keyword>
<reference evidence="9 10" key="1">
    <citation type="journal article" date="2017" name="Front. Microbiol.">
        <title>Double-Face Meets the Bacterial World: The Opportunistic Pathogen Stenotrophomonas maltophilia.</title>
        <authorList>
            <person name="Lira F."/>
            <person name="Berg G."/>
            <person name="Martinez J.L."/>
        </authorList>
    </citation>
    <scope>NUCLEOTIDE SEQUENCE [LARGE SCALE GENOMIC DNA]</scope>
    <source>
        <strain evidence="9 10">EA1</strain>
    </source>
</reference>
<dbReference type="PANTHER" id="PTHR30251">
    <property type="entry name" value="PILUS ASSEMBLY CHAPERONE"/>
    <property type="match status" value="1"/>
</dbReference>
<evidence type="ECO:0000256" key="2">
    <source>
        <dbReference type="ARBA" id="ARBA00007399"/>
    </source>
</evidence>
<dbReference type="GO" id="GO:0071555">
    <property type="term" value="P:cell wall organization"/>
    <property type="evidence" value="ECO:0007669"/>
    <property type="project" value="InterPro"/>
</dbReference>
<accession>A0A2J0U6Y3</accession>
<evidence type="ECO:0008006" key="11">
    <source>
        <dbReference type="Google" id="ProtNLM"/>
    </source>
</evidence>
<protein>
    <recommendedName>
        <fullName evidence="11">Molecular chaperone</fullName>
    </recommendedName>
</protein>
<dbReference type="Gene3D" id="2.60.40.10">
    <property type="entry name" value="Immunoglobulins"/>
    <property type="match status" value="2"/>
</dbReference>
<evidence type="ECO:0000313" key="9">
    <source>
        <dbReference type="EMBL" id="PJL24711.1"/>
    </source>
</evidence>
<dbReference type="InterPro" id="IPR016148">
    <property type="entry name" value="Pili_assmbl_chaperone_C"/>
</dbReference>
<feature type="signal peptide" evidence="6">
    <location>
        <begin position="1"/>
        <end position="20"/>
    </location>
</feature>
<evidence type="ECO:0000256" key="4">
    <source>
        <dbReference type="ARBA" id="ARBA00022764"/>
    </source>
</evidence>
<comment type="similarity">
    <text evidence="2">Belongs to the periplasmic pilus chaperone family.</text>
</comment>
<feature type="domain" description="Pili assembly chaperone C-terminal" evidence="8">
    <location>
        <begin position="169"/>
        <end position="233"/>
    </location>
</feature>
<dbReference type="InterPro" id="IPR001829">
    <property type="entry name" value="Pili_assmbl_chaperone_bac"/>
</dbReference>
<dbReference type="EMBL" id="NEQV01000007">
    <property type="protein sequence ID" value="PJL24711.1"/>
    <property type="molecule type" value="Genomic_DNA"/>
</dbReference>
<comment type="caution">
    <text evidence="9">The sequence shown here is derived from an EMBL/GenBank/DDBJ whole genome shotgun (WGS) entry which is preliminary data.</text>
</comment>
<sequence length="241" mass="25616">MRLLLCCLLALLLPPPLAHAGLDLGATRLIYTAGQGSVALRVSNPDAHPVLVQAWVDAGDAGALPETIQTPFVVTPPLQRIDAGRDRNLLVRVADPAALPDDREVIYRLNIVEIPALPDTQGARFQVNTHSRIKLLYRPAGLRGQPGAAPGQLRWSLQPTAAGDWQLKVHNPGPYGVNIASLSLEDGARRLDLAHDYLSPLADTLIALPAGTGIPSRALKIDLQWIDDVGAVHPLTATAGG</sequence>
<feature type="domain" description="Pili assembly chaperone N-terminal" evidence="7">
    <location>
        <begin position="21"/>
        <end position="142"/>
    </location>
</feature>
<keyword evidence="4" id="KW-0574">Periplasm</keyword>
<dbReference type="GO" id="GO:0030288">
    <property type="term" value="C:outer membrane-bounded periplasmic space"/>
    <property type="evidence" value="ECO:0007669"/>
    <property type="project" value="InterPro"/>
</dbReference>
<proteinExistence type="inferred from homology"/>
<gene>
    <name evidence="9" type="ORF">B9Y64_19335</name>
</gene>
<evidence type="ECO:0000313" key="10">
    <source>
        <dbReference type="Proteomes" id="UP000230167"/>
    </source>
</evidence>
<dbReference type="InterPro" id="IPR016147">
    <property type="entry name" value="Pili_assmbl_chaperone_N"/>
</dbReference>
<dbReference type="InterPro" id="IPR013783">
    <property type="entry name" value="Ig-like_fold"/>
</dbReference>
<evidence type="ECO:0000259" key="8">
    <source>
        <dbReference type="Pfam" id="PF02753"/>
    </source>
</evidence>
<dbReference type="PRINTS" id="PR00969">
    <property type="entry name" value="CHAPERONPILI"/>
</dbReference>
<dbReference type="InterPro" id="IPR036316">
    <property type="entry name" value="Pili_assmbl_chap_C_dom_sf"/>
</dbReference>
<dbReference type="SUPFAM" id="SSF49354">
    <property type="entry name" value="PapD-like"/>
    <property type="match status" value="1"/>
</dbReference>
<evidence type="ECO:0000259" key="7">
    <source>
        <dbReference type="Pfam" id="PF00345"/>
    </source>
</evidence>
<organism evidence="9 10">
    <name type="scientific">Stenotrophomonas maltophilia</name>
    <name type="common">Pseudomonas maltophilia</name>
    <name type="synonym">Xanthomonas maltophilia</name>
    <dbReference type="NCBI Taxonomy" id="40324"/>
    <lineage>
        <taxon>Bacteria</taxon>
        <taxon>Pseudomonadati</taxon>
        <taxon>Pseudomonadota</taxon>
        <taxon>Gammaproteobacteria</taxon>
        <taxon>Lysobacterales</taxon>
        <taxon>Lysobacteraceae</taxon>
        <taxon>Stenotrophomonas</taxon>
        <taxon>Stenotrophomonas maltophilia group</taxon>
    </lineage>
</organism>
<dbReference type="Pfam" id="PF02753">
    <property type="entry name" value="PapD_C"/>
    <property type="match status" value="1"/>
</dbReference>
<dbReference type="RefSeq" id="WP_100442045.1">
    <property type="nucleotide sequence ID" value="NZ_CBCPIZ010000031.1"/>
</dbReference>
<evidence type="ECO:0000256" key="3">
    <source>
        <dbReference type="ARBA" id="ARBA00022729"/>
    </source>
</evidence>
<comment type="subcellular location">
    <subcellularLocation>
        <location evidence="1">Periplasm</location>
    </subcellularLocation>
</comment>
<keyword evidence="5" id="KW-0143">Chaperone</keyword>
<evidence type="ECO:0000256" key="1">
    <source>
        <dbReference type="ARBA" id="ARBA00004418"/>
    </source>
</evidence>
<evidence type="ECO:0000256" key="5">
    <source>
        <dbReference type="ARBA" id="ARBA00023186"/>
    </source>
</evidence>
<feature type="chain" id="PRO_5014359633" description="Molecular chaperone" evidence="6">
    <location>
        <begin position="21"/>
        <end position="241"/>
    </location>
</feature>
<dbReference type="AlphaFoldDB" id="A0A2J0U6Y3"/>